<dbReference type="AlphaFoldDB" id="B0C600"/>
<reference evidence="1 2" key="1">
    <citation type="journal article" date="2008" name="Proc. Natl. Acad. Sci. U.S.A.">
        <title>Niche adaptation and genome expansion in the chlorophyll d-producing cyanobacterium Acaryochloris marina.</title>
        <authorList>
            <person name="Swingley W.D."/>
            <person name="Chen M."/>
            <person name="Cheung P.C."/>
            <person name="Conrad A.L."/>
            <person name="Dejesa L.C."/>
            <person name="Hao J."/>
            <person name="Honchak B.M."/>
            <person name="Karbach L.E."/>
            <person name="Kurdoglu A."/>
            <person name="Lahiri S."/>
            <person name="Mastrian S.D."/>
            <person name="Miyashita H."/>
            <person name="Page L."/>
            <person name="Ramakrishna P."/>
            <person name="Satoh S."/>
            <person name="Sattley W.M."/>
            <person name="Shimada Y."/>
            <person name="Taylor H.L."/>
            <person name="Tomo T."/>
            <person name="Tsuchiya T."/>
            <person name="Wang Z.T."/>
            <person name="Raymond J."/>
            <person name="Mimuro M."/>
            <person name="Blankenship R.E."/>
            <person name="Touchman J.W."/>
        </authorList>
    </citation>
    <scope>NUCLEOTIDE SEQUENCE [LARGE SCALE GENOMIC DNA]</scope>
    <source>
        <strain evidence="2">MBIC 11017</strain>
    </source>
</reference>
<dbReference type="EMBL" id="CP000828">
    <property type="protein sequence ID" value="ABW30012.1"/>
    <property type="molecule type" value="Genomic_DNA"/>
</dbReference>
<organism evidence="1 2">
    <name type="scientific">Acaryochloris marina (strain MBIC 11017)</name>
    <dbReference type="NCBI Taxonomy" id="329726"/>
    <lineage>
        <taxon>Bacteria</taxon>
        <taxon>Bacillati</taxon>
        <taxon>Cyanobacteriota</taxon>
        <taxon>Cyanophyceae</taxon>
        <taxon>Acaryochloridales</taxon>
        <taxon>Acaryochloridaceae</taxon>
        <taxon>Acaryochloris</taxon>
    </lineage>
</organism>
<evidence type="ECO:0000313" key="2">
    <source>
        <dbReference type="Proteomes" id="UP000000268"/>
    </source>
</evidence>
<protein>
    <submittedName>
        <fullName evidence="1">Uncharacterized protein</fullName>
    </submittedName>
</protein>
<sequence>MVDCLQYWKQAGNNGLPVINRLKSDFHDGMNGWNSPISHPCLGDYERRTG</sequence>
<dbReference type="KEGG" id="amr:AM1_5045"/>
<name>B0C600_ACAM1</name>
<accession>B0C600</accession>
<dbReference type="Proteomes" id="UP000000268">
    <property type="component" value="Chromosome"/>
</dbReference>
<gene>
    <name evidence="1" type="ordered locus">AM1_5045</name>
</gene>
<evidence type="ECO:0000313" key="1">
    <source>
        <dbReference type="EMBL" id="ABW30012.1"/>
    </source>
</evidence>
<dbReference type="HOGENOM" id="CLU_3113317_0_0_3"/>
<keyword evidence="2" id="KW-1185">Reference proteome</keyword>
<proteinExistence type="predicted"/>